<dbReference type="AlphaFoldDB" id="A0A7D3VSL7"/>
<keyword evidence="3" id="KW-1185">Reference proteome</keyword>
<organism evidence="2 3">
    <name type="scientific">Actinomadura verrucosospora</name>
    <dbReference type="NCBI Taxonomy" id="46165"/>
    <lineage>
        <taxon>Bacteria</taxon>
        <taxon>Bacillati</taxon>
        <taxon>Actinomycetota</taxon>
        <taxon>Actinomycetes</taxon>
        <taxon>Streptosporangiales</taxon>
        <taxon>Thermomonosporaceae</taxon>
        <taxon>Actinomadura</taxon>
    </lineage>
</organism>
<dbReference type="NCBIfam" id="NF038083">
    <property type="entry name" value="CU044_5270_fam"/>
    <property type="match status" value="1"/>
</dbReference>
<protein>
    <submittedName>
        <fullName evidence="2">Uncharacterized protein</fullName>
    </submittedName>
</protein>
<name>A0A7D3VSL7_ACTVE</name>
<gene>
    <name evidence="2" type="ORF">ACTIVE_3576</name>
</gene>
<accession>A0A7D3VSL7</accession>
<evidence type="ECO:0000313" key="2">
    <source>
        <dbReference type="EMBL" id="QKG21938.1"/>
    </source>
</evidence>
<proteinExistence type="predicted"/>
<feature type="region of interest" description="Disordered" evidence="1">
    <location>
        <begin position="144"/>
        <end position="171"/>
    </location>
</feature>
<dbReference type="InterPro" id="IPR047789">
    <property type="entry name" value="CU044_5270-like"/>
</dbReference>
<dbReference type="RefSeq" id="WP_173096138.1">
    <property type="nucleotide sequence ID" value="NZ_CP053892.1"/>
</dbReference>
<reference evidence="2 3" key="1">
    <citation type="submission" date="2020-05" db="EMBL/GenBank/DDBJ databases">
        <title>Actinomadura verrucosospora NRRL-B18236 (PFL_A860) Genome sequencing and assembly.</title>
        <authorList>
            <person name="Samborskyy M."/>
        </authorList>
    </citation>
    <scope>NUCLEOTIDE SEQUENCE [LARGE SCALE GENOMIC DNA]</scope>
    <source>
        <strain evidence="2 3">NRRL:B18236</strain>
    </source>
</reference>
<dbReference type="Proteomes" id="UP000501240">
    <property type="component" value="Chromosome"/>
</dbReference>
<dbReference type="EMBL" id="CP053892">
    <property type="protein sequence ID" value="QKG21938.1"/>
    <property type="molecule type" value="Genomic_DNA"/>
</dbReference>
<sequence length="287" mass="31009">MSADELITAFRDGRPEPPAPGRVHQVSAVTALADGAERAARGPGGALGPHQWVYLKSVYAPTREGGVGPALFGRPGKLLTREMWRRTDEKAFAVMENGKLRRGSGSKFVPAGPLRLDYPTLLALPDDAASMLAHIRKIVDAQERQSRALAQKSHRRKPGLPPAPAPLTPAQRDASAFDVVSQYLDSALFRARQRAALYGALAKITSVRYAGRAHDLAGRRGVSLYPDFDGRERHELFIDPKTYSYLGFRTTALGDYTDPGGFGVRKGQILGWGSLTAAKVAAPGKRS</sequence>
<evidence type="ECO:0000256" key="1">
    <source>
        <dbReference type="SAM" id="MobiDB-lite"/>
    </source>
</evidence>
<evidence type="ECO:0000313" key="3">
    <source>
        <dbReference type="Proteomes" id="UP000501240"/>
    </source>
</evidence>